<dbReference type="PANTHER" id="PTHR47628:SF1">
    <property type="entry name" value="ALIPHATIC AMIDASE EXPRESSION-REGULATING PROTEIN"/>
    <property type="match status" value="1"/>
</dbReference>
<evidence type="ECO:0000256" key="1">
    <source>
        <dbReference type="ARBA" id="ARBA00010062"/>
    </source>
</evidence>
<name>A0A1H0IBW3_9HYPH</name>
<dbReference type="Proteomes" id="UP000198704">
    <property type="component" value="Unassembled WGS sequence"/>
</dbReference>
<feature type="domain" description="Leucine-binding protein" evidence="3">
    <location>
        <begin position="37"/>
        <end position="376"/>
    </location>
</feature>
<dbReference type="CDD" id="cd06356">
    <property type="entry name" value="PBP1_amide_urea_BP-like"/>
    <property type="match status" value="1"/>
</dbReference>
<evidence type="ECO:0000259" key="3">
    <source>
        <dbReference type="Pfam" id="PF13458"/>
    </source>
</evidence>
<sequence>MSTGSIDRRGALKLALSAAAGAVAMPFVSRTGLAAEPIKLGSLLDGSGALGLEGKRMIETTEYAVDLLNKAGGLLGRPIQLIAYDTQSSMQLYTQYAQQLALKDKVDVIQGGITSASREAIRPIFGRSRTLYFYNTQYEGGVCDRNVFCTGSTPAQTVNHIVDYALKHWGKKAYIIAADYNYGHITASWMTKFMKDGGGSVLGTDFFPLDVTNFSSAISRIQQAQPDLVLSALVGANHSGFYRQWDAAGMKSKIPVGSSVFGLGDELTTMDPSTTNGIVTCYGWYNNLDTPATKAFVSGMQAKFGADVTDLSELDTATYDGIMLWAEAVKKAGSIERDKVIAALEGGLSIESPTGKVTMDGATHHTIRNTYLAEPENRTWKILATFPDSFPADTAGACDLLKNPRTNKQFTPDLKG</sequence>
<dbReference type="STRING" id="582672.SAMN05216360_11885"/>
<comment type="similarity">
    <text evidence="1">Belongs to the leucine-binding protein family.</text>
</comment>
<keyword evidence="2" id="KW-0732">Signal</keyword>
<dbReference type="SUPFAM" id="SSF53822">
    <property type="entry name" value="Periplasmic binding protein-like I"/>
    <property type="match status" value="1"/>
</dbReference>
<dbReference type="Pfam" id="PF13458">
    <property type="entry name" value="Peripla_BP_6"/>
    <property type="match status" value="1"/>
</dbReference>
<dbReference type="PROSITE" id="PS51318">
    <property type="entry name" value="TAT"/>
    <property type="match status" value="1"/>
</dbReference>
<evidence type="ECO:0000313" key="5">
    <source>
        <dbReference type="Proteomes" id="UP000198704"/>
    </source>
</evidence>
<dbReference type="InterPro" id="IPR028081">
    <property type="entry name" value="Leu-bd"/>
</dbReference>
<dbReference type="PANTHER" id="PTHR47628">
    <property type="match status" value="1"/>
</dbReference>
<accession>A0A1H0IBW3</accession>
<gene>
    <name evidence="4" type="ORF">SAMN05216360_11885</name>
</gene>
<dbReference type="InterPro" id="IPR028082">
    <property type="entry name" value="Peripla_BP_I"/>
</dbReference>
<dbReference type="InterPro" id="IPR006311">
    <property type="entry name" value="TAT_signal"/>
</dbReference>
<dbReference type="AlphaFoldDB" id="A0A1H0IBW3"/>
<dbReference type="RefSeq" id="WP_091720966.1">
    <property type="nucleotide sequence ID" value="NZ_FNHS01000018.1"/>
</dbReference>
<proteinExistence type="inferred from homology"/>
<dbReference type="EMBL" id="FNHS01000018">
    <property type="protein sequence ID" value="SDO28581.1"/>
    <property type="molecule type" value="Genomic_DNA"/>
</dbReference>
<dbReference type="OrthoDB" id="9802022at2"/>
<evidence type="ECO:0000256" key="2">
    <source>
        <dbReference type="ARBA" id="ARBA00022729"/>
    </source>
</evidence>
<keyword evidence="5" id="KW-1185">Reference proteome</keyword>
<evidence type="ECO:0000313" key="4">
    <source>
        <dbReference type="EMBL" id="SDO28581.1"/>
    </source>
</evidence>
<organism evidence="4 5">
    <name type="scientific">Methylobacterium phyllostachyos</name>
    <dbReference type="NCBI Taxonomy" id="582672"/>
    <lineage>
        <taxon>Bacteria</taxon>
        <taxon>Pseudomonadati</taxon>
        <taxon>Pseudomonadota</taxon>
        <taxon>Alphaproteobacteria</taxon>
        <taxon>Hyphomicrobiales</taxon>
        <taxon>Methylobacteriaceae</taxon>
        <taxon>Methylobacterium</taxon>
    </lineage>
</organism>
<reference evidence="5" key="1">
    <citation type="submission" date="2016-10" db="EMBL/GenBank/DDBJ databases">
        <authorList>
            <person name="Varghese N."/>
            <person name="Submissions S."/>
        </authorList>
    </citation>
    <scope>NUCLEOTIDE SEQUENCE [LARGE SCALE GENOMIC DNA]</scope>
    <source>
        <strain evidence="5">BL47</strain>
    </source>
</reference>
<protein>
    <submittedName>
        <fullName evidence="4">Amino acid/amide ABC transporter substrate-binding protein, HAAT family</fullName>
    </submittedName>
</protein>
<dbReference type="Gene3D" id="3.40.50.2300">
    <property type="match status" value="2"/>
</dbReference>